<protein>
    <submittedName>
        <fullName evidence="1">Hypp2002 protein</fullName>
    </submittedName>
</protein>
<dbReference type="AlphaFoldDB" id="A0A8K0ENE0"/>
<reference evidence="1" key="1">
    <citation type="submission" date="2022-01" db="EMBL/GenBank/DDBJ databases">
        <authorList>
            <person name="Braso-Vives M."/>
        </authorList>
    </citation>
    <scope>NUCLEOTIDE SEQUENCE</scope>
</reference>
<gene>
    <name evidence="1" type="primary">Hypp2002</name>
    <name evidence="1" type="ORF">BLAG_LOCUS15964</name>
</gene>
<dbReference type="EMBL" id="OV696688">
    <property type="protein sequence ID" value="CAH1258377.1"/>
    <property type="molecule type" value="Genomic_DNA"/>
</dbReference>
<organism evidence="1 2">
    <name type="scientific">Branchiostoma lanceolatum</name>
    <name type="common">Common lancelet</name>
    <name type="synonym">Amphioxus lanceolatum</name>
    <dbReference type="NCBI Taxonomy" id="7740"/>
    <lineage>
        <taxon>Eukaryota</taxon>
        <taxon>Metazoa</taxon>
        <taxon>Chordata</taxon>
        <taxon>Cephalochordata</taxon>
        <taxon>Leptocardii</taxon>
        <taxon>Amphioxiformes</taxon>
        <taxon>Branchiostomatidae</taxon>
        <taxon>Branchiostoma</taxon>
    </lineage>
</organism>
<sequence length="85" mass="9782">MSRCHLRVLPGPLINRDSVSPHSQYRYSSIKTDSSSVHLDSEWAWHDSHKTTEEKVIQSTATHGKPFLQLTDYSSYVYAEFFPVP</sequence>
<keyword evidence="2" id="KW-1185">Reference proteome</keyword>
<evidence type="ECO:0000313" key="1">
    <source>
        <dbReference type="EMBL" id="CAH1258377.1"/>
    </source>
</evidence>
<dbReference type="Proteomes" id="UP000838412">
    <property type="component" value="Chromosome 3"/>
</dbReference>
<name>A0A8K0ENE0_BRALA</name>
<proteinExistence type="predicted"/>
<evidence type="ECO:0000313" key="2">
    <source>
        <dbReference type="Proteomes" id="UP000838412"/>
    </source>
</evidence>
<accession>A0A8K0ENE0</accession>